<dbReference type="AlphaFoldDB" id="T1C5W0"/>
<comment type="caution">
    <text evidence="1">The sequence shown here is derived from an EMBL/GenBank/DDBJ whole genome shotgun (WGS) entry which is preliminary data.</text>
</comment>
<dbReference type="Pfam" id="PF11348">
    <property type="entry name" value="DUF3150"/>
    <property type="match status" value="1"/>
</dbReference>
<accession>T1C5W0</accession>
<protein>
    <recommendedName>
        <fullName evidence="2">DUF3150 domain-containing protein</fullName>
    </recommendedName>
</protein>
<proteinExistence type="predicted"/>
<evidence type="ECO:0000313" key="1">
    <source>
        <dbReference type="EMBL" id="EQD76268.1"/>
    </source>
</evidence>
<name>T1C5W0_9ZZZZ</name>
<dbReference type="EMBL" id="AUZY01001094">
    <property type="protein sequence ID" value="EQD76268.1"/>
    <property type="molecule type" value="Genomic_DNA"/>
</dbReference>
<evidence type="ECO:0008006" key="2">
    <source>
        <dbReference type="Google" id="ProtNLM"/>
    </source>
</evidence>
<reference evidence="1" key="2">
    <citation type="journal article" date="2014" name="ISME J.">
        <title>Microbial stratification in low pH oxic and suboxic macroscopic growths along an acid mine drainage.</title>
        <authorList>
            <person name="Mendez-Garcia C."/>
            <person name="Mesa V."/>
            <person name="Sprenger R.R."/>
            <person name="Richter M."/>
            <person name="Diez M.S."/>
            <person name="Solano J."/>
            <person name="Bargiela R."/>
            <person name="Golyshina O.V."/>
            <person name="Manteca A."/>
            <person name="Ramos J.L."/>
            <person name="Gallego J.R."/>
            <person name="Llorente I."/>
            <person name="Martins Dos Santos V.A."/>
            <person name="Jensen O.N."/>
            <person name="Pelaez A.I."/>
            <person name="Sanchez J."/>
            <person name="Ferrer M."/>
        </authorList>
    </citation>
    <scope>NUCLEOTIDE SEQUENCE</scope>
</reference>
<dbReference type="InterPro" id="IPR021496">
    <property type="entry name" value="DUF3150"/>
</dbReference>
<gene>
    <name evidence="1" type="ORF">B1B_01804</name>
</gene>
<reference evidence="1" key="1">
    <citation type="submission" date="2013-08" db="EMBL/GenBank/DDBJ databases">
        <authorList>
            <person name="Mendez C."/>
            <person name="Richter M."/>
            <person name="Ferrer M."/>
            <person name="Sanchez J."/>
        </authorList>
    </citation>
    <scope>NUCLEOTIDE SEQUENCE</scope>
</reference>
<organism evidence="1">
    <name type="scientific">mine drainage metagenome</name>
    <dbReference type="NCBI Taxonomy" id="410659"/>
    <lineage>
        <taxon>unclassified sequences</taxon>
        <taxon>metagenomes</taxon>
        <taxon>ecological metagenomes</taxon>
    </lineage>
</organism>
<sequence>MSKVGEAYVVTLASHIWDARVKLLAEDIGLRSEDIPVRAVAGLGSKYTYDRKVLSVLSSKRSMLHRMLRNIGVNLGGAFVVPADGYDGAKAKIQDVICEFEHELAKISSAVPTAYPAWRNEIPAQFRPDLTEGEIIQELSGCYLRVNAFHVMEVADREISRIAEKLVEEVAADAAEMLRSSFGRKPGRDEGTQRVLNPLRRLRDKVRSMSTLVDSVIWEPIVEAMDDLLAELPKAGPLDAAHMRRLYSFLIALSGVDSGRVQLALSKWGAEESEAISSGSGDGGFFRTSGSPAAEEEQTLQEEQTLAELANALGF</sequence>